<feature type="transmembrane region" description="Helical" evidence="1">
    <location>
        <begin position="54"/>
        <end position="72"/>
    </location>
</feature>
<keyword evidence="1" id="KW-1133">Transmembrane helix</keyword>
<keyword evidence="1" id="KW-0472">Membrane</keyword>
<proteinExistence type="predicted"/>
<organism evidence="2">
    <name type="scientific">mine drainage metagenome</name>
    <dbReference type="NCBI Taxonomy" id="410659"/>
    <lineage>
        <taxon>unclassified sequences</taxon>
        <taxon>metagenomes</taxon>
        <taxon>ecological metagenomes</taxon>
    </lineage>
</organism>
<comment type="caution">
    <text evidence="2">The sequence shown here is derived from an EMBL/GenBank/DDBJ whole genome shotgun (WGS) entry which is preliminary data.</text>
</comment>
<evidence type="ECO:0000313" key="2">
    <source>
        <dbReference type="EMBL" id="OIR01800.1"/>
    </source>
</evidence>
<sequence length="118" mass="13522">MHHDPLDPLLDRWNRVPPAPHRLEAEVWRRIAVEESDEQRPSLWDRIDAVFRRPSFACAFVVACMLAGLFVAEARLSRLHDERSAQIARSYLRLIDPLLADPSTVHPYTTESSAAHKS</sequence>
<reference evidence="2" key="1">
    <citation type="submission" date="2016-10" db="EMBL/GenBank/DDBJ databases">
        <title>Sequence of Gallionella enrichment culture.</title>
        <authorList>
            <person name="Poehlein A."/>
            <person name="Muehling M."/>
            <person name="Daniel R."/>
        </authorList>
    </citation>
    <scope>NUCLEOTIDE SEQUENCE</scope>
</reference>
<accession>A0A1J5SCM4</accession>
<keyword evidence="1" id="KW-0812">Transmembrane</keyword>
<name>A0A1J5SCM4_9ZZZZ</name>
<gene>
    <name evidence="2" type="ORF">GALL_161010</name>
</gene>
<dbReference type="AlphaFoldDB" id="A0A1J5SCM4"/>
<protein>
    <submittedName>
        <fullName evidence="2">Uncharacterized protein</fullName>
    </submittedName>
</protein>
<evidence type="ECO:0000256" key="1">
    <source>
        <dbReference type="SAM" id="Phobius"/>
    </source>
</evidence>
<dbReference type="EMBL" id="MLJW01000080">
    <property type="protein sequence ID" value="OIR01800.1"/>
    <property type="molecule type" value="Genomic_DNA"/>
</dbReference>